<feature type="compositionally biased region" description="Acidic residues" evidence="1">
    <location>
        <begin position="185"/>
        <end position="220"/>
    </location>
</feature>
<dbReference type="AlphaFoldDB" id="A0AAD7XHS9"/>
<proteinExistence type="predicted"/>
<dbReference type="Proteomes" id="UP001215151">
    <property type="component" value="Unassembled WGS sequence"/>
</dbReference>
<keyword evidence="3" id="KW-1185">Reference proteome</keyword>
<sequence length="220" mass="24939">MVCASPPMERRAVSLLHYMRIIPLEILLIVRGYIHPSDLPTHICFYQSSPWIADIYDSEMDTEDFWELACWSCGIGATGVDSQDNVRWRDIAIDCIERDGFCTIPGCGEELLEANRQRMITAIEETEIKPFEVFFDCVPSNDVLFMHPILERLAFNAEYRNRSTVLYDARLRVDDSDVEDARSEADEEEGDEDEDLSGAESAGDDGMSEGSTDDEDSSRD</sequence>
<protein>
    <submittedName>
        <fullName evidence="2">Uncharacterized protein</fullName>
    </submittedName>
</protein>
<name>A0AAD7XHS9_9APHY</name>
<feature type="region of interest" description="Disordered" evidence="1">
    <location>
        <begin position="175"/>
        <end position="220"/>
    </location>
</feature>
<organism evidence="2 3">
    <name type="scientific">Trametes cubensis</name>
    <dbReference type="NCBI Taxonomy" id="1111947"/>
    <lineage>
        <taxon>Eukaryota</taxon>
        <taxon>Fungi</taxon>
        <taxon>Dikarya</taxon>
        <taxon>Basidiomycota</taxon>
        <taxon>Agaricomycotina</taxon>
        <taxon>Agaricomycetes</taxon>
        <taxon>Polyporales</taxon>
        <taxon>Polyporaceae</taxon>
        <taxon>Trametes</taxon>
    </lineage>
</organism>
<evidence type="ECO:0000313" key="2">
    <source>
        <dbReference type="EMBL" id="KAJ8496067.1"/>
    </source>
</evidence>
<comment type="caution">
    <text evidence="2">The sequence shown here is derived from an EMBL/GenBank/DDBJ whole genome shotgun (WGS) entry which is preliminary data.</text>
</comment>
<evidence type="ECO:0000313" key="3">
    <source>
        <dbReference type="Proteomes" id="UP001215151"/>
    </source>
</evidence>
<evidence type="ECO:0000256" key="1">
    <source>
        <dbReference type="SAM" id="MobiDB-lite"/>
    </source>
</evidence>
<gene>
    <name evidence="2" type="ORF">ONZ51_g1327</name>
</gene>
<accession>A0AAD7XHS9</accession>
<dbReference type="EMBL" id="JAPEVG010000018">
    <property type="protein sequence ID" value="KAJ8496067.1"/>
    <property type="molecule type" value="Genomic_DNA"/>
</dbReference>
<reference evidence="2" key="1">
    <citation type="submission" date="2022-11" db="EMBL/GenBank/DDBJ databases">
        <title>Genome Sequence of Cubamyces cubensis.</title>
        <authorList>
            <person name="Buettner E."/>
        </authorList>
    </citation>
    <scope>NUCLEOTIDE SEQUENCE</scope>
    <source>
        <strain evidence="2">MPL-01</strain>
    </source>
</reference>
<feature type="compositionally biased region" description="Basic and acidic residues" evidence="1">
    <location>
        <begin position="175"/>
        <end position="184"/>
    </location>
</feature>